<dbReference type="Pfam" id="PF13151">
    <property type="entry name" value="DUF3990"/>
    <property type="match status" value="1"/>
</dbReference>
<evidence type="ECO:0008006" key="3">
    <source>
        <dbReference type="Google" id="ProtNLM"/>
    </source>
</evidence>
<organism evidence="1 2">
    <name type="scientific">Lymnaea stagnalis</name>
    <name type="common">Great pond snail</name>
    <name type="synonym">Helix stagnalis</name>
    <dbReference type="NCBI Taxonomy" id="6523"/>
    <lineage>
        <taxon>Eukaryota</taxon>
        <taxon>Metazoa</taxon>
        <taxon>Spiralia</taxon>
        <taxon>Lophotrochozoa</taxon>
        <taxon>Mollusca</taxon>
        <taxon>Gastropoda</taxon>
        <taxon>Heterobranchia</taxon>
        <taxon>Euthyneura</taxon>
        <taxon>Panpulmonata</taxon>
        <taxon>Hygrophila</taxon>
        <taxon>Lymnaeoidea</taxon>
        <taxon>Lymnaeidae</taxon>
        <taxon>Lymnaea</taxon>
    </lineage>
</organism>
<keyword evidence="2" id="KW-1185">Reference proteome</keyword>
<gene>
    <name evidence="1" type="ORF">GSLYS_00018602001</name>
</gene>
<name>A0AAV2IEJ1_LYMST</name>
<dbReference type="SUPFAM" id="SSF56399">
    <property type="entry name" value="ADP-ribosylation"/>
    <property type="match status" value="1"/>
</dbReference>
<dbReference type="Proteomes" id="UP001497497">
    <property type="component" value="Unassembled WGS sequence"/>
</dbReference>
<dbReference type="AlphaFoldDB" id="A0AAV2IEJ1"/>
<sequence>MASKKKKKEYFPFNGAINGKSKFPLPGRDDRSESIEIFNIDVENKKSLVSEYKDSNKGYILCYHGTTSENAKAIVNSGINVTKGKSKTDFGQGFYVAENFDYSRDYVKQSSKEYTVLVFKLNQTFWIEQGNSFYDFDLKEDVDKNWEQYVAYNRCIVTSGRLNKKSNIKPLLSQLECKSFIRGHVGAKNLERRPRTSNQTIAKDPTIQVCIKTNEGAQRFFRFLYAAFSYNDSL</sequence>
<evidence type="ECO:0000313" key="1">
    <source>
        <dbReference type="EMBL" id="CAL1545119.1"/>
    </source>
</evidence>
<evidence type="ECO:0000313" key="2">
    <source>
        <dbReference type="Proteomes" id="UP001497497"/>
    </source>
</evidence>
<reference evidence="1 2" key="1">
    <citation type="submission" date="2024-04" db="EMBL/GenBank/DDBJ databases">
        <authorList>
            <consortium name="Genoscope - CEA"/>
            <person name="William W."/>
        </authorList>
    </citation>
    <scope>NUCLEOTIDE SEQUENCE [LARGE SCALE GENOMIC DNA]</scope>
</reference>
<proteinExistence type="predicted"/>
<dbReference type="InterPro" id="IPR025051">
    <property type="entry name" value="DUF3990"/>
</dbReference>
<protein>
    <recommendedName>
        <fullName evidence="3">PARP</fullName>
    </recommendedName>
</protein>
<comment type="caution">
    <text evidence="1">The sequence shown here is derived from an EMBL/GenBank/DDBJ whole genome shotgun (WGS) entry which is preliminary data.</text>
</comment>
<dbReference type="EMBL" id="CAXITT010000678">
    <property type="protein sequence ID" value="CAL1545119.1"/>
    <property type="molecule type" value="Genomic_DNA"/>
</dbReference>
<accession>A0AAV2IEJ1</accession>
<dbReference type="Gene3D" id="3.90.228.10">
    <property type="match status" value="1"/>
</dbReference>